<dbReference type="InterPro" id="IPR053308">
    <property type="entry name" value="Vago-like"/>
</dbReference>
<name>A0AAW1U3P6_9CUCU</name>
<sequence>MKSGKIVVFVSLLVSVIAVAYVDESLIYDSPIDKIKDHPNKCYIEELGLFDNKDFVRAGKSCQMVKCLGNNKGQIEMKRCPPLAVEPPCYAEYPADKPFPECCTFEIKCLPTIPKPTRPPRV</sequence>
<dbReference type="EMBL" id="JARQZJ010000033">
    <property type="protein sequence ID" value="KAK9875259.1"/>
    <property type="molecule type" value="Genomic_DNA"/>
</dbReference>
<dbReference type="InterPro" id="IPR029277">
    <property type="entry name" value="SVWC_dom"/>
</dbReference>
<protein>
    <recommendedName>
        <fullName evidence="4">Single domain-containing protein</fullName>
    </recommendedName>
</protein>
<reference evidence="5 6" key="1">
    <citation type="submission" date="2023-03" db="EMBL/GenBank/DDBJ databases">
        <title>Genome insight into feeding habits of ladybird beetles.</title>
        <authorList>
            <person name="Li H.-S."/>
            <person name="Huang Y.-H."/>
            <person name="Pang H."/>
        </authorList>
    </citation>
    <scope>NUCLEOTIDE SEQUENCE [LARGE SCALE GENOMIC DNA]</scope>
    <source>
        <strain evidence="5">SYSU_2023b</strain>
        <tissue evidence="5">Whole body</tissue>
    </source>
</reference>
<proteinExistence type="predicted"/>
<evidence type="ECO:0000313" key="5">
    <source>
        <dbReference type="EMBL" id="KAK9875259.1"/>
    </source>
</evidence>
<comment type="subcellular location">
    <subcellularLocation>
        <location evidence="1">Secreted</location>
    </subcellularLocation>
</comment>
<organism evidence="5 6">
    <name type="scientific">Henosepilachna vigintioctopunctata</name>
    <dbReference type="NCBI Taxonomy" id="420089"/>
    <lineage>
        <taxon>Eukaryota</taxon>
        <taxon>Metazoa</taxon>
        <taxon>Ecdysozoa</taxon>
        <taxon>Arthropoda</taxon>
        <taxon>Hexapoda</taxon>
        <taxon>Insecta</taxon>
        <taxon>Pterygota</taxon>
        <taxon>Neoptera</taxon>
        <taxon>Endopterygota</taxon>
        <taxon>Coleoptera</taxon>
        <taxon>Polyphaga</taxon>
        <taxon>Cucujiformia</taxon>
        <taxon>Coccinelloidea</taxon>
        <taxon>Coccinellidae</taxon>
        <taxon>Epilachninae</taxon>
        <taxon>Epilachnini</taxon>
        <taxon>Henosepilachna</taxon>
    </lineage>
</organism>
<dbReference type="GO" id="GO:0005576">
    <property type="term" value="C:extracellular region"/>
    <property type="evidence" value="ECO:0007669"/>
    <property type="project" value="UniProtKB-SubCell"/>
</dbReference>
<dbReference type="Proteomes" id="UP001431783">
    <property type="component" value="Unassembled WGS sequence"/>
</dbReference>
<keyword evidence="3" id="KW-0732">Signal</keyword>
<feature type="domain" description="Single" evidence="4">
    <location>
        <begin position="42"/>
        <end position="109"/>
    </location>
</feature>
<feature type="signal peptide" evidence="3">
    <location>
        <begin position="1"/>
        <end position="20"/>
    </location>
</feature>
<dbReference type="SMART" id="SM01318">
    <property type="entry name" value="SVWC"/>
    <property type="match status" value="1"/>
</dbReference>
<dbReference type="Pfam" id="PF15430">
    <property type="entry name" value="SVWC"/>
    <property type="match status" value="1"/>
</dbReference>
<evidence type="ECO:0000313" key="6">
    <source>
        <dbReference type="Proteomes" id="UP001431783"/>
    </source>
</evidence>
<gene>
    <name evidence="5" type="ORF">WA026_007651</name>
</gene>
<dbReference type="PANTHER" id="PTHR39957:SF1">
    <property type="entry name" value="AT09846P1-RELATED"/>
    <property type="match status" value="1"/>
</dbReference>
<dbReference type="PANTHER" id="PTHR39957">
    <property type="entry name" value="AT09846P1-RELATED"/>
    <property type="match status" value="1"/>
</dbReference>
<evidence type="ECO:0000256" key="1">
    <source>
        <dbReference type="ARBA" id="ARBA00004613"/>
    </source>
</evidence>
<feature type="chain" id="PRO_5043979751" description="Single domain-containing protein" evidence="3">
    <location>
        <begin position="21"/>
        <end position="122"/>
    </location>
</feature>
<evidence type="ECO:0000256" key="3">
    <source>
        <dbReference type="SAM" id="SignalP"/>
    </source>
</evidence>
<comment type="caution">
    <text evidence="5">The sequence shown here is derived from an EMBL/GenBank/DDBJ whole genome shotgun (WGS) entry which is preliminary data.</text>
</comment>
<dbReference type="AlphaFoldDB" id="A0AAW1U3P6"/>
<accession>A0AAW1U3P6</accession>
<evidence type="ECO:0000259" key="4">
    <source>
        <dbReference type="SMART" id="SM01318"/>
    </source>
</evidence>
<evidence type="ECO:0000256" key="2">
    <source>
        <dbReference type="ARBA" id="ARBA00022525"/>
    </source>
</evidence>
<keyword evidence="2" id="KW-0964">Secreted</keyword>
<keyword evidence="6" id="KW-1185">Reference proteome</keyword>